<dbReference type="Gene3D" id="1.10.455.10">
    <property type="entry name" value="Ribosomal protein S7 domain"/>
    <property type="match status" value="1"/>
</dbReference>
<dbReference type="Proteomes" id="UP000271241">
    <property type="component" value="Unassembled WGS sequence"/>
</dbReference>
<dbReference type="CDD" id="cd14868">
    <property type="entry name" value="uS7_Mitochondria_Fungi"/>
    <property type="match status" value="1"/>
</dbReference>
<organism evidence="6 7">
    <name type="scientific">Thamnocephalis sphaerospora</name>
    <dbReference type="NCBI Taxonomy" id="78915"/>
    <lineage>
        <taxon>Eukaryota</taxon>
        <taxon>Fungi</taxon>
        <taxon>Fungi incertae sedis</taxon>
        <taxon>Zoopagomycota</taxon>
        <taxon>Zoopagomycotina</taxon>
        <taxon>Zoopagomycetes</taxon>
        <taxon>Zoopagales</taxon>
        <taxon>Sigmoideomycetaceae</taxon>
        <taxon>Thamnocephalis</taxon>
    </lineage>
</organism>
<evidence type="ECO:0000256" key="3">
    <source>
        <dbReference type="ARBA" id="ARBA00023274"/>
    </source>
</evidence>
<keyword evidence="2 4" id="KW-0689">Ribosomal protein</keyword>
<keyword evidence="3 4" id="KW-0687">Ribonucleoprotein</keyword>
<sequence length="148" mass="16803">MRDDPLLSQLVNTIMKDGKKMRAQRFVAEALLEVRARTHADPYATLCTVIEQCSPMLKLVSTRKGSKNVPVPFPLNERQRRRRAIKWIIQGANKRSERGFPKRLASEIIAVTHGQSIALENRMRLHKEALAARSNVQAGTSQGQSRRF</sequence>
<accession>A0A4P9XTS9</accession>
<evidence type="ECO:0000259" key="5">
    <source>
        <dbReference type="Pfam" id="PF00177"/>
    </source>
</evidence>
<dbReference type="STRING" id="78915.A0A4P9XTS9"/>
<evidence type="ECO:0000313" key="6">
    <source>
        <dbReference type="EMBL" id="RKP09583.1"/>
    </source>
</evidence>
<dbReference type="AlphaFoldDB" id="A0A4P9XTS9"/>
<feature type="domain" description="Small ribosomal subunit protein uS7" evidence="5">
    <location>
        <begin position="4"/>
        <end position="133"/>
    </location>
</feature>
<dbReference type="GO" id="GO:0003735">
    <property type="term" value="F:structural constituent of ribosome"/>
    <property type="evidence" value="ECO:0007669"/>
    <property type="project" value="InterPro"/>
</dbReference>
<keyword evidence="7" id="KW-1185">Reference proteome</keyword>
<evidence type="ECO:0000256" key="2">
    <source>
        <dbReference type="ARBA" id="ARBA00022980"/>
    </source>
</evidence>
<comment type="similarity">
    <text evidence="1 4">Belongs to the universal ribosomal protein uS7 family.</text>
</comment>
<protein>
    <submittedName>
        <fullName evidence="6">Ribosomal protein S7 domain-containing protein</fullName>
    </submittedName>
</protein>
<evidence type="ECO:0000313" key="7">
    <source>
        <dbReference type="Proteomes" id="UP000271241"/>
    </source>
</evidence>
<dbReference type="InterPro" id="IPR023798">
    <property type="entry name" value="Ribosomal_uS7_dom"/>
</dbReference>
<proteinExistence type="inferred from homology"/>
<dbReference type="PROSITE" id="PS00052">
    <property type="entry name" value="RIBOSOMAL_S7"/>
    <property type="match status" value="1"/>
</dbReference>
<dbReference type="Pfam" id="PF00177">
    <property type="entry name" value="Ribosomal_S7"/>
    <property type="match status" value="1"/>
</dbReference>
<name>A0A4P9XTS9_9FUNG</name>
<dbReference type="GO" id="GO:0005840">
    <property type="term" value="C:ribosome"/>
    <property type="evidence" value="ECO:0007669"/>
    <property type="project" value="UniProtKB-KW"/>
</dbReference>
<reference evidence="7" key="1">
    <citation type="journal article" date="2018" name="Nat. Microbiol.">
        <title>Leveraging single-cell genomics to expand the fungal tree of life.</title>
        <authorList>
            <person name="Ahrendt S.R."/>
            <person name="Quandt C.A."/>
            <person name="Ciobanu D."/>
            <person name="Clum A."/>
            <person name="Salamov A."/>
            <person name="Andreopoulos B."/>
            <person name="Cheng J.F."/>
            <person name="Woyke T."/>
            <person name="Pelin A."/>
            <person name="Henrissat B."/>
            <person name="Reynolds N.K."/>
            <person name="Benny G.L."/>
            <person name="Smith M.E."/>
            <person name="James T.Y."/>
            <person name="Grigoriev I.V."/>
        </authorList>
    </citation>
    <scope>NUCLEOTIDE SEQUENCE [LARGE SCALE GENOMIC DNA]</scope>
    <source>
        <strain evidence="7">RSA 1356</strain>
    </source>
</reference>
<gene>
    <name evidence="6" type="ORF">THASP1DRAFT_14067</name>
</gene>
<evidence type="ECO:0000256" key="1">
    <source>
        <dbReference type="ARBA" id="ARBA00007151"/>
    </source>
</evidence>
<dbReference type="OrthoDB" id="9972728at2759"/>
<dbReference type="SUPFAM" id="SSF47973">
    <property type="entry name" value="Ribosomal protein S7"/>
    <property type="match status" value="1"/>
</dbReference>
<dbReference type="GO" id="GO:0006412">
    <property type="term" value="P:translation"/>
    <property type="evidence" value="ECO:0007669"/>
    <property type="project" value="InterPro"/>
</dbReference>
<dbReference type="PIRSF" id="PIRSF002122">
    <property type="entry name" value="RPS7p_RPS7a_RPS5e_RPS7o"/>
    <property type="match status" value="1"/>
</dbReference>
<dbReference type="PANTHER" id="PTHR11205">
    <property type="entry name" value="RIBOSOMAL PROTEIN S7"/>
    <property type="match status" value="1"/>
</dbReference>
<dbReference type="GO" id="GO:1990904">
    <property type="term" value="C:ribonucleoprotein complex"/>
    <property type="evidence" value="ECO:0007669"/>
    <property type="project" value="UniProtKB-KW"/>
</dbReference>
<dbReference type="GO" id="GO:0003723">
    <property type="term" value="F:RNA binding"/>
    <property type="evidence" value="ECO:0007669"/>
    <property type="project" value="InterPro"/>
</dbReference>
<dbReference type="EMBL" id="KZ992503">
    <property type="protein sequence ID" value="RKP09583.1"/>
    <property type="molecule type" value="Genomic_DNA"/>
</dbReference>
<dbReference type="InterPro" id="IPR036823">
    <property type="entry name" value="Ribosomal_uS7_dom_sf"/>
</dbReference>
<dbReference type="InterPro" id="IPR047988">
    <property type="entry name" value="Ribosomal_uS7m_fungi"/>
</dbReference>
<dbReference type="InterPro" id="IPR020606">
    <property type="entry name" value="Ribosomal_uS7_CS"/>
</dbReference>
<evidence type="ECO:0000256" key="4">
    <source>
        <dbReference type="RuleBase" id="RU003619"/>
    </source>
</evidence>
<dbReference type="InterPro" id="IPR000235">
    <property type="entry name" value="Ribosomal_uS7"/>
</dbReference>